<reference evidence="2" key="1">
    <citation type="journal article" date="2019" name="Int. J. Syst. Evol. Microbiol.">
        <title>The Global Catalogue of Microorganisms (GCM) 10K type strain sequencing project: providing services to taxonomists for standard genome sequencing and annotation.</title>
        <authorList>
            <consortium name="The Broad Institute Genomics Platform"/>
            <consortium name="The Broad Institute Genome Sequencing Center for Infectious Disease"/>
            <person name="Wu L."/>
            <person name="Ma J."/>
        </authorList>
    </citation>
    <scope>NUCLEOTIDE SEQUENCE [LARGE SCALE GENOMIC DNA]</scope>
    <source>
        <strain evidence="2">KCTC 42662</strain>
    </source>
</reference>
<evidence type="ECO:0000313" key="2">
    <source>
        <dbReference type="Proteomes" id="UP001597545"/>
    </source>
</evidence>
<gene>
    <name evidence="1" type="ORF">ACFSR5_05680</name>
</gene>
<comment type="caution">
    <text evidence="1">The sequence shown here is derived from an EMBL/GenBank/DDBJ whole genome shotgun (WGS) entry which is preliminary data.</text>
</comment>
<proteinExistence type="predicted"/>
<name>A0ABW5KG02_9SPHI</name>
<evidence type="ECO:0000313" key="1">
    <source>
        <dbReference type="EMBL" id="MFD2547134.1"/>
    </source>
</evidence>
<keyword evidence="2" id="KW-1185">Reference proteome</keyword>
<dbReference type="EMBL" id="JBHULR010000003">
    <property type="protein sequence ID" value="MFD2547134.1"/>
    <property type="molecule type" value="Genomic_DNA"/>
</dbReference>
<sequence>PKEKPPERYALVGVPFRRHSSSSKENDENAGFMLSSKRSHHGSLDILPVKPNTTLKQSEVQYHFYRISARKFPV</sequence>
<organism evidence="1 2">
    <name type="scientific">Sphingobacterium suaedae</name>
    <dbReference type="NCBI Taxonomy" id="1686402"/>
    <lineage>
        <taxon>Bacteria</taxon>
        <taxon>Pseudomonadati</taxon>
        <taxon>Bacteroidota</taxon>
        <taxon>Sphingobacteriia</taxon>
        <taxon>Sphingobacteriales</taxon>
        <taxon>Sphingobacteriaceae</taxon>
        <taxon>Sphingobacterium</taxon>
    </lineage>
</organism>
<feature type="non-terminal residue" evidence="1">
    <location>
        <position position="1"/>
    </location>
</feature>
<dbReference type="Proteomes" id="UP001597545">
    <property type="component" value="Unassembled WGS sequence"/>
</dbReference>
<dbReference type="RefSeq" id="WP_380901598.1">
    <property type="nucleotide sequence ID" value="NZ_JBHULR010000003.1"/>
</dbReference>
<accession>A0ABW5KG02</accession>
<protein>
    <submittedName>
        <fullName evidence="1">Uncharacterized protein</fullName>
    </submittedName>
</protein>